<dbReference type="InterPro" id="IPR001878">
    <property type="entry name" value="Znf_CCHC"/>
</dbReference>
<evidence type="ECO:0000313" key="3">
    <source>
        <dbReference type="EMBL" id="KAL0401243.1"/>
    </source>
</evidence>
<gene>
    <name evidence="3" type="ORF">Slati_4154200</name>
</gene>
<dbReference type="AlphaFoldDB" id="A0AAW2T9F8"/>
<reference evidence="3" key="2">
    <citation type="journal article" date="2024" name="Plant">
        <title>Genomic evolution and insights into agronomic trait innovations of Sesamum species.</title>
        <authorList>
            <person name="Miao H."/>
            <person name="Wang L."/>
            <person name="Qu L."/>
            <person name="Liu H."/>
            <person name="Sun Y."/>
            <person name="Le M."/>
            <person name="Wang Q."/>
            <person name="Wei S."/>
            <person name="Zheng Y."/>
            <person name="Lin W."/>
            <person name="Duan Y."/>
            <person name="Cao H."/>
            <person name="Xiong S."/>
            <person name="Wang X."/>
            <person name="Wei L."/>
            <person name="Li C."/>
            <person name="Ma Q."/>
            <person name="Ju M."/>
            <person name="Zhao R."/>
            <person name="Li G."/>
            <person name="Mu C."/>
            <person name="Tian Q."/>
            <person name="Mei H."/>
            <person name="Zhang T."/>
            <person name="Gao T."/>
            <person name="Zhang H."/>
        </authorList>
    </citation>
    <scope>NUCLEOTIDE SEQUENCE</scope>
    <source>
        <strain evidence="3">KEN1</strain>
    </source>
</reference>
<dbReference type="GO" id="GO:0008270">
    <property type="term" value="F:zinc ion binding"/>
    <property type="evidence" value="ECO:0007669"/>
    <property type="project" value="UniProtKB-KW"/>
</dbReference>
<protein>
    <recommendedName>
        <fullName evidence="2">CCHC-type domain-containing protein</fullName>
    </recommendedName>
</protein>
<dbReference type="InterPro" id="IPR025836">
    <property type="entry name" value="Zn_knuckle_CX2CX4HX4C"/>
</dbReference>
<dbReference type="Pfam" id="PF14392">
    <property type="entry name" value="zf-CCHC_4"/>
    <property type="match status" value="1"/>
</dbReference>
<keyword evidence="1" id="KW-0862">Zinc</keyword>
<proteinExistence type="predicted"/>
<comment type="caution">
    <text evidence="3">The sequence shown here is derived from an EMBL/GenBank/DDBJ whole genome shotgun (WGS) entry which is preliminary data.</text>
</comment>
<organism evidence="3">
    <name type="scientific">Sesamum latifolium</name>
    <dbReference type="NCBI Taxonomy" id="2727402"/>
    <lineage>
        <taxon>Eukaryota</taxon>
        <taxon>Viridiplantae</taxon>
        <taxon>Streptophyta</taxon>
        <taxon>Embryophyta</taxon>
        <taxon>Tracheophyta</taxon>
        <taxon>Spermatophyta</taxon>
        <taxon>Magnoliopsida</taxon>
        <taxon>eudicotyledons</taxon>
        <taxon>Gunneridae</taxon>
        <taxon>Pentapetalae</taxon>
        <taxon>asterids</taxon>
        <taxon>lamiids</taxon>
        <taxon>Lamiales</taxon>
        <taxon>Pedaliaceae</taxon>
        <taxon>Sesamum</taxon>
    </lineage>
</organism>
<accession>A0AAW2T9F8</accession>
<evidence type="ECO:0000259" key="2">
    <source>
        <dbReference type="PROSITE" id="PS50158"/>
    </source>
</evidence>
<keyword evidence="1" id="KW-0479">Metal-binding</keyword>
<sequence>MDADESGVAWGASLWIRVGLSVKKPLKRALKLCSPSGDELLVRFTYEQLPNFCYLCGRLGHIDKYCETRFESGFQDKEETPYGPWLKALPMGRGRGTVVPTGLSSPTFQRKHCPPSRTGAAVFGDFSGAKFSKKPQAVPREHSSGYQLTVQDSEEGNTREEVDSSPPLIRRGKAIDVEMIGVEENSPFKWKESMAPLASDEFAPNDVRLGIGLNDISLNLVNVLLQFTSQH</sequence>
<keyword evidence="1" id="KW-0863">Zinc-finger</keyword>
<dbReference type="PROSITE" id="PS50158">
    <property type="entry name" value="ZF_CCHC"/>
    <property type="match status" value="1"/>
</dbReference>
<reference evidence="3" key="1">
    <citation type="submission" date="2020-06" db="EMBL/GenBank/DDBJ databases">
        <authorList>
            <person name="Li T."/>
            <person name="Hu X."/>
            <person name="Zhang T."/>
            <person name="Song X."/>
            <person name="Zhang H."/>
            <person name="Dai N."/>
            <person name="Sheng W."/>
            <person name="Hou X."/>
            <person name="Wei L."/>
        </authorList>
    </citation>
    <scope>NUCLEOTIDE SEQUENCE</scope>
    <source>
        <strain evidence="3">KEN1</strain>
        <tissue evidence="3">Leaf</tissue>
    </source>
</reference>
<dbReference type="EMBL" id="JACGWN010000015">
    <property type="protein sequence ID" value="KAL0401243.1"/>
    <property type="molecule type" value="Genomic_DNA"/>
</dbReference>
<evidence type="ECO:0000256" key="1">
    <source>
        <dbReference type="PROSITE-ProRule" id="PRU00047"/>
    </source>
</evidence>
<feature type="domain" description="CCHC-type" evidence="2">
    <location>
        <begin position="53"/>
        <end position="66"/>
    </location>
</feature>
<dbReference type="GO" id="GO:0003676">
    <property type="term" value="F:nucleic acid binding"/>
    <property type="evidence" value="ECO:0007669"/>
    <property type="project" value="InterPro"/>
</dbReference>
<name>A0AAW2T9F8_9LAMI</name>